<name>A0A9X2WGF6_9GAMM</name>
<proteinExistence type="predicted"/>
<dbReference type="RefSeq" id="WP_260976812.1">
    <property type="nucleotide sequence ID" value="NZ_JAOANI010000020.1"/>
</dbReference>
<keyword evidence="3" id="KW-1185">Reference proteome</keyword>
<accession>A0A9X2WGF6</accession>
<protein>
    <submittedName>
        <fullName evidence="2">NfeD family protein</fullName>
    </submittedName>
</protein>
<evidence type="ECO:0000313" key="3">
    <source>
        <dbReference type="Proteomes" id="UP001147830"/>
    </source>
</evidence>
<reference evidence="2" key="1">
    <citation type="journal article" date="2022" name="Front. Microbiol.">
        <title>Genome-based taxonomic rearrangement of Oceanobacter-related bacteria including the description of Thalassolituus hydrocarbonoclasticus sp. nov. and Thalassolituus pacificus sp. nov. and emended description of the genus Thalassolituus.</title>
        <authorList>
            <person name="Dong C."/>
            <person name="Wei L."/>
            <person name="Wang J."/>
            <person name="Lai Q."/>
            <person name="Huang Z."/>
            <person name="Shao Z."/>
        </authorList>
    </citation>
    <scope>NUCLEOTIDE SEQUENCE</scope>
    <source>
        <strain evidence="2">59MF3M-4</strain>
    </source>
</reference>
<dbReference type="AlphaFoldDB" id="A0A9X2WGF6"/>
<reference evidence="2" key="2">
    <citation type="submission" date="2022-08" db="EMBL/GenBank/DDBJ databases">
        <authorList>
            <person name="Dong C."/>
        </authorList>
    </citation>
    <scope>NUCLEOTIDE SEQUENCE</scope>
    <source>
        <strain evidence="2">59MF3M-4</strain>
    </source>
</reference>
<comment type="caution">
    <text evidence="2">The sequence shown here is derived from an EMBL/GenBank/DDBJ whole genome shotgun (WGS) entry which is preliminary data.</text>
</comment>
<dbReference type="InterPro" id="IPR012340">
    <property type="entry name" value="NA-bd_OB-fold"/>
</dbReference>
<keyword evidence="1" id="KW-1133">Transmembrane helix</keyword>
<feature type="transmembrane region" description="Helical" evidence="1">
    <location>
        <begin position="12"/>
        <end position="43"/>
    </location>
</feature>
<evidence type="ECO:0000256" key="1">
    <source>
        <dbReference type="SAM" id="Phobius"/>
    </source>
</evidence>
<sequence length="156" mass="17234">MELLQQNLPQTLMVVGIAALIIEVAVLGFATFILLFFGASLLITGFFMSLDLLPATATAALWSNAILTLLLALALWKPLQRMQNKVQKDSIRSDFARQPFMLEDDVDGAGKTEYSYSGIRWKLKSFEPIAKGTMVEVIKVDVGVLWVKPLESADSQ</sequence>
<feature type="transmembrane region" description="Helical" evidence="1">
    <location>
        <begin position="55"/>
        <end position="76"/>
    </location>
</feature>
<keyword evidence="1" id="KW-0472">Membrane</keyword>
<dbReference type="Gene3D" id="2.40.50.140">
    <property type="entry name" value="Nucleic acid-binding proteins"/>
    <property type="match status" value="1"/>
</dbReference>
<dbReference type="EMBL" id="JAOANI010000020">
    <property type="protein sequence ID" value="MCT7359949.1"/>
    <property type="molecule type" value="Genomic_DNA"/>
</dbReference>
<dbReference type="Proteomes" id="UP001147830">
    <property type="component" value="Unassembled WGS sequence"/>
</dbReference>
<keyword evidence="1" id="KW-0812">Transmembrane</keyword>
<evidence type="ECO:0000313" key="2">
    <source>
        <dbReference type="EMBL" id="MCT7359949.1"/>
    </source>
</evidence>
<organism evidence="2 3">
    <name type="scientific">Thalassolituus pacificus</name>
    <dbReference type="NCBI Taxonomy" id="2975440"/>
    <lineage>
        <taxon>Bacteria</taxon>
        <taxon>Pseudomonadati</taxon>
        <taxon>Pseudomonadota</taxon>
        <taxon>Gammaproteobacteria</taxon>
        <taxon>Oceanospirillales</taxon>
        <taxon>Oceanospirillaceae</taxon>
        <taxon>Thalassolituus</taxon>
    </lineage>
</organism>
<gene>
    <name evidence="2" type="ORF">NYR02_13095</name>
</gene>